<dbReference type="EC" id="2.7.13.3" evidence="2"/>
<dbReference type="InterPro" id="IPR003594">
    <property type="entry name" value="HATPase_dom"/>
</dbReference>
<dbReference type="InterPro" id="IPR004358">
    <property type="entry name" value="Sig_transdc_His_kin-like_C"/>
</dbReference>
<keyword evidence="5" id="KW-0418">Kinase</keyword>
<feature type="transmembrane region" description="Helical" evidence="3">
    <location>
        <begin position="142"/>
        <end position="164"/>
    </location>
</feature>
<evidence type="ECO:0000256" key="3">
    <source>
        <dbReference type="SAM" id="Phobius"/>
    </source>
</evidence>
<organism evidence="5 6">
    <name type="scientific">Novosphingobium fluoreni</name>
    <dbReference type="NCBI Taxonomy" id="1391222"/>
    <lineage>
        <taxon>Bacteria</taxon>
        <taxon>Pseudomonadati</taxon>
        <taxon>Pseudomonadota</taxon>
        <taxon>Alphaproteobacteria</taxon>
        <taxon>Sphingomonadales</taxon>
        <taxon>Sphingomonadaceae</taxon>
        <taxon>Novosphingobium</taxon>
    </lineage>
</organism>
<dbReference type="Gene3D" id="3.30.565.10">
    <property type="entry name" value="Histidine kinase-like ATPase, C-terminal domain"/>
    <property type="match status" value="1"/>
</dbReference>
<evidence type="ECO:0000256" key="2">
    <source>
        <dbReference type="ARBA" id="ARBA00012438"/>
    </source>
</evidence>
<evidence type="ECO:0000259" key="4">
    <source>
        <dbReference type="PROSITE" id="PS50109"/>
    </source>
</evidence>
<feature type="transmembrane region" description="Helical" evidence="3">
    <location>
        <begin position="88"/>
        <end position="106"/>
    </location>
</feature>
<comment type="catalytic activity">
    <reaction evidence="1">
        <text>ATP + protein L-histidine = ADP + protein N-phospho-L-histidine.</text>
        <dbReference type="EC" id="2.7.13.3"/>
    </reaction>
</comment>
<reference evidence="5 6" key="1">
    <citation type="submission" date="2020-08" db="EMBL/GenBank/DDBJ databases">
        <title>Genomic Encyclopedia of Type Strains, Phase IV (KMG-IV): sequencing the most valuable type-strain genomes for metagenomic binning, comparative biology and taxonomic classification.</title>
        <authorList>
            <person name="Goeker M."/>
        </authorList>
    </citation>
    <scope>NUCLEOTIDE SEQUENCE [LARGE SCALE GENOMIC DNA]</scope>
    <source>
        <strain evidence="5 6">DSM 27568</strain>
    </source>
</reference>
<sequence>MLVLPMEVLLPRSALPHNIMADIVISLTGLAVGDLLGVLVLAPALLWVADAISQPRMPRRASVAVRALFEDLLVMAACLLLTHLLWRAGLGVQPMPMLLAGAWIGLRRGRTSAWFAILIEMLLFLPYSAGNLTDDARLELHLGIAAVVLVTWLAGSFADAQATAKKQLERRNRMLFQAERLKTLRGMSVAVIHEISQPLSTLAIEAAHLRDVTSGLGPDIVQSVELVDRKAQILAELVRTLRRFGGRAGAETTILSVGVLMEAARQIVAPELRAQSCRLALIDPSPDLMVEAQEIELTQALVNLLRNAIAASPHKSVRLRAKRSGNCVEINVTNVLDEIRLAGDMGMSTRSGMGIGLIIVRTIVEAHGGTLIRDDMGDLARFVISLPLAGPLP</sequence>
<feature type="domain" description="Histidine kinase" evidence="4">
    <location>
        <begin position="190"/>
        <end position="390"/>
    </location>
</feature>
<feature type="transmembrane region" description="Helical" evidence="3">
    <location>
        <begin position="113"/>
        <end position="130"/>
    </location>
</feature>
<dbReference type="InterPro" id="IPR052023">
    <property type="entry name" value="Histidine_kinase_KdpD"/>
</dbReference>
<accession>A0A7W6C6D9</accession>
<feature type="transmembrane region" description="Helical" evidence="3">
    <location>
        <begin position="20"/>
        <end position="49"/>
    </location>
</feature>
<keyword evidence="3" id="KW-0812">Transmembrane</keyword>
<dbReference type="SMART" id="SM00387">
    <property type="entry name" value="HATPase_c"/>
    <property type="match status" value="1"/>
</dbReference>
<keyword evidence="5" id="KW-0808">Transferase</keyword>
<dbReference type="GO" id="GO:0005886">
    <property type="term" value="C:plasma membrane"/>
    <property type="evidence" value="ECO:0007669"/>
    <property type="project" value="TreeGrafter"/>
</dbReference>
<dbReference type="PRINTS" id="PR00344">
    <property type="entry name" value="BCTRLSENSOR"/>
</dbReference>
<protein>
    <recommendedName>
        <fullName evidence="2">histidine kinase</fullName>
        <ecNumber evidence="2">2.7.13.3</ecNumber>
    </recommendedName>
</protein>
<keyword evidence="6" id="KW-1185">Reference proteome</keyword>
<dbReference type="SUPFAM" id="SSF55874">
    <property type="entry name" value="ATPase domain of HSP90 chaperone/DNA topoisomerase II/histidine kinase"/>
    <property type="match status" value="1"/>
</dbReference>
<dbReference type="Pfam" id="PF02518">
    <property type="entry name" value="HATPase_c"/>
    <property type="match status" value="1"/>
</dbReference>
<dbReference type="Proteomes" id="UP000561459">
    <property type="component" value="Unassembled WGS sequence"/>
</dbReference>
<keyword evidence="3" id="KW-0472">Membrane</keyword>
<dbReference type="InterPro" id="IPR036890">
    <property type="entry name" value="HATPase_C_sf"/>
</dbReference>
<evidence type="ECO:0000313" key="6">
    <source>
        <dbReference type="Proteomes" id="UP000561459"/>
    </source>
</evidence>
<proteinExistence type="predicted"/>
<name>A0A7W6C6D9_9SPHN</name>
<gene>
    <name evidence="5" type="ORF">GGR39_003364</name>
</gene>
<dbReference type="AlphaFoldDB" id="A0A7W6C6D9"/>
<evidence type="ECO:0000313" key="5">
    <source>
        <dbReference type="EMBL" id="MBB3941683.1"/>
    </source>
</evidence>
<feature type="transmembrane region" description="Helical" evidence="3">
    <location>
        <begin position="61"/>
        <end position="82"/>
    </location>
</feature>
<dbReference type="GO" id="GO:0000155">
    <property type="term" value="F:phosphorelay sensor kinase activity"/>
    <property type="evidence" value="ECO:0007669"/>
    <property type="project" value="TreeGrafter"/>
</dbReference>
<dbReference type="PROSITE" id="PS50109">
    <property type="entry name" value="HIS_KIN"/>
    <property type="match status" value="1"/>
</dbReference>
<dbReference type="PANTHER" id="PTHR45569">
    <property type="entry name" value="SENSOR PROTEIN KDPD"/>
    <property type="match status" value="1"/>
</dbReference>
<dbReference type="EMBL" id="JACIDY010000014">
    <property type="protein sequence ID" value="MBB3941683.1"/>
    <property type="molecule type" value="Genomic_DNA"/>
</dbReference>
<dbReference type="PANTHER" id="PTHR45569:SF1">
    <property type="entry name" value="SENSOR PROTEIN KDPD"/>
    <property type="match status" value="1"/>
</dbReference>
<dbReference type="Gene3D" id="1.10.287.130">
    <property type="match status" value="1"/>
</dbReference>
<evidence type="ECO:0000256" key="1">
    <source>
        <dbReference type="ARBA" id="ARBA00000085"/>
    </source>
</evidence>
<comment type="caution">
    <text evidence="5">The sequence shown here is derived from an EMBL/GenBank/DDBJ whole genome shotgun (WGS) entry which is preliminary data.</text>
</comment>
<dbReference type="InterPro" id="IPR005467">
    <property type="entry name" value="His_kinase_dom"/>
</dbReference>
<keyword evidence="3" id="KW-1133">Transmembrane helix</keyword>